<dbReference type="Proteomes" id="UP001321543">
    <property type="component" value="Chromosome"/>
</dbReference>
<sequence>MDLAVFEPDVFELALDLEVLIELQAELPETSPRRMRILQALDDALDALDLQHIVETASDARAQLADVLASPADASAHRIAAIGHAHIDSAWLWPVRETIRKVARTTSSMATLIDEQPDFLYGMSSAQQYAWIKEHRPEVFARVRDAVAAGRFLPLGGMWVESDTVMPTGESLVRQFSHGQRFFEREFGIRSKGVWLPDSFGYSPRCRS</sequence>
<gene>
    <name evidence="2" type="ORF">GCM10025863_28460</name>
</gene>
<protein>
    <recommendedName>
        <fullName evidence="1">Glycoside hydrolase family 38 N-terminal domain-containing protein</fullName>
    </recommendedName>
</protein>
<organism evidence="2 3">
    <name type="scientific">Microbacterium suwonense</name>
    <dbReference type="NCBI Taxonomy" id="683047"/>
    <lineage>
        <taxon>Bacteria</taxon>
        <taxon>Bacillati</taxon>
        <taxon>Actinomycetota</taxon>
        <taxon>Actinomycetes</taxon>
        <taxon>Micrococcales</taxon>
        <taxon>Microbacteriaceae</taxon>
        <taxon>Microbacterium</taxon>
    </lineage>
</organism>
<dbReference type="InterPro" id="IPR027291">
    <property type="entry name" value="Glyco_hydro_38_N_sf"/>
</dbReference>
<dbReference type="InterPro" id="IPR000602">
    <property type="entry name" value="Glyco_hydro_38_N"/>
</dbReference>
<feature type="domain" description="Glycoside hydrolase family 38 N-terminal" evidence="1">
    <location>
        <begin position="79"/>
        <end position="204"/>
    </location>
</feature>
<dbReference type="SUPFAM" id="SSF88713">
    <property type="entry name" value="Glycoside hydrolase/deacetylase"/>
    <property type="match status" value="1"/>
</dbReference>
<evidence type="ECO:0000313" key="2">
    <source>
        <dbReference type="EMBL" id="BDZ40232.1"/>
    </source>
</evidence>
<dbReference type="EMBL" id="AP027728">
    <property type="protein sequence ID" value="BDZ40232.1"/>
    <property type="molecule type" value="Genomic_DNA"/>
</dbReference>
<dbReference type="Pfam" id="PF01074">
    <property type="entry name" value="Glyco_hydro_38N"/>
    <property type="match status" value="1"/>
</dbReference>
<dbReference type="PANTHER" id="PTHR46017">
    <property type="entry name" value="ALPHA-MANNOSIDASE 2C1"/>
    <property type="match status" value="1"/>
</dbReference>
<reference evidence="3" key="1">
    <citation type="journal article" date="2019" name="Int. J. Syst. Evol. Microbiol.">
        <title>The Global Catalogue of Microorganisms (GCM) 10K type strain sequencing project: providing services to taxonomists for standard genome sequencing and annotation.</title>
        <authorList>
            <consortium name="The Broad Institute Genomics Platform"/>
            <consortium name="The Broad Institute Genome Sequencing Center for Infectious Disease"/>
            <person name="Wu L."/>
            <person name="Ma J."/>
        </authorList>
    </citation>
    <scope>NUCLEOTIDE SEQUENCE [LARGE SCALE GENOMIC DNA]</scope>
    <source>
        <strain evidence="3">NBRC 106310</strain>
    </source>
</reference>
<name>A0ABN6X8B0_9MICO</name>
<keyword evidence="3" id="KW-1185">Reference proteome</keyword>
<evidence type="ECO:0000259" key="1">
    <source>
        <dbReference type="Pfam" id="PF01074"/>
    </source>
</evidence>
<evidence type="ECO:0000313" key="3">
    <source>
        <dbReference type="Proteomes" id="UP001321543"/>
    </source>
</evidence>
<dbReference type="PANTHER" id="PTHR46017:SF1">
    <property type="entry name" value="ALPHA-MANNOSIDASE 2C1"/>
    <property type="match status" value="1"/>
</dbReference>
<proteinExistence type="predicted"/>
<dbReference type="Gene3D" id="3.20.110.10">
    <property type="entry name" value="Glycoside hydrolase 38, N terminal domain"/>
    <property type="match status" value="1"/>
</dbReference>
<dbReference type="InterPro" id="IPR011330">
    <property type="entry name" value="Glyco_hydro/deAcase_b/a-brl"/>
</dbReference>
<accession>A0ABN6X8B0</accession>